<comment type="function">
    <text evidence="6">Binds to 23S rRNA. One of the proteins that surrounds the polypeptide exit tunnel on the outside of the ribosome.</text>
</comment>
<name>A0A2R7Y6P4_9CREN</name>
<dbReference type="GO" id="GO:0006412">
    <property type="term" value="P:translation"/>
    <property type="evidence" value="ECO:0007669"/>
    <property type="project" value="UniProtKB-UniRule"/>
</dbReference>
<keyword evidence="4 6" id="KW-0689">Ribosomal protein</keyword>
<dbReference type="InterPro" id="IPR012677">
    <property type="entry name" value="Nucleotide-bd_a/b_plait_sf"/>
</dbReference>
<dbReference type="Gene3D" id="3.30.70.330">
    <property type="match status" value="1"/>
</dbReference>
<dbReference type="InterPro" id="IPR001014">
    <property type="entry name" value="Ribosomal_uL23_CS"/>
</dbReference>
<evidence type="ECO:0000313" key="9">
    <source>
        <dbReference type="Proteomes" id="UP000244093"/>
    </source>
</evidence>
<evidence type="ECO:0000256" key="7">
    <source>
        <dbReference type="RuleBase" id="RU003934"/>
    </source>
</evidence>
<protein>
    <recommendedName>
        <fullName evidence="6">Large ribosomal subunit protein uL23</fullName>
    </recommendedName>
</protein>
<accession>A0A2R7Y6P4</accession>
<sequence length="87" mass="9634">MKNFGEVIKRALATEKALTLIEKQNTLTFIVDLKSSKGEIKEAVEKAFGVKVEEVRTLITPKGEKKAYVKLAPEFKASDIATRLGLI</sequence>
<dbReference type="GO" id="GO:0005840">
    <property type="term" value="C:ribosome"/>
    <property type="evidence" value="ECO:0007669"/>
    <property type="project" value="UniProtKB-UniRule"/>
</dbReference>
<dbReference type="NCBIfam" id="NF011118">
    <property type="entry name" value="PRK14548.1"/>
    <property type="match status" value="1"/>
</dbReference>
<evidence type="ECO:0000256" key="2">
    <source>
        <dbReference type="ARBA" id="ARBA00022730"/>
    </source>
</evidence>
<dbReference type="GO" id="GO:0003735">
    <property type="term" value="F:structural constituent of ribosome"/>
    <property type="evidence" value="ECO:0007669"/>
    <property type="project" value="UniProtKB-UniRule"/>
</dbReference>
<evidence type="ECO:0000256" key="1">
    <source>
        <dbReference type="ARBA" id="ARBA00006700"/>
    </source>
</evidence>
<dbReference type="GO" id="GO:1990904">
    <property type="term" value="C:ribonucleoprotein complex"/>
    <property type="evidence" value="ECO:0007669"/>
    <property type="project" value="UniProtKB-KW"/>
</dbReference>
<evidence type="ECO:0000313" key="8">
    <source>
        <dbReference type="EMBL" id="PUA33210.1"/>
    </source>
</evidence>
<dbReference type="InterPro" id="IPR012678">
    <property type="entry name" value="Ribosomal_uL23/eL15/eS24_sf"/>
</dbReference>
<dbReference type="PANTHER" id="PTHR11620">
    <property type="entry name" value="60S RIBOSOMAL PROTEIN L23A"/>
    <property type="match status" value="1"/>
</dbReference>
<dbReference type="GO" id="GO:0019843">
    <property type="term" value="F:rRNA binding"/>
    <property type="evidence" value="ECO:0007669"/>
    <property type="project" value="UniProtKB-UniRule"/>
</dbReference>
<dbReference type="InterPro" id="IPR013025">
    <property type="entry name" value="Ribosomal_uL23-like"/>
</dbReference>
<organism evidence="8 9">
    <name type="scientific">Zestosphaera tikiterensis</name>
    <dbReference type="NCBI Taxonomy" id="1973259"/>
    <lineage>
        <taxon>Archaea</taxon>
        <taxon>Thermoproteota</taxon>
        <taxon>Thermoprotei</taxon>
        <taxon>Desulfurococcales</taxon>
        <taxon>Desulfurococcaceae</taxon>
        <taxon>Zestosphaera</taxon>
    </lineage>
</organism>
<comment type="similarity">
    <text evidence="1 6 7">Belongs to the universal ribosomal protein uL23 family.</text>
</comment>
<gene>
    <name evidence="6" type="primary">rpl23</name>
    <name evidence="8" type="ORF">B7O98_01895</name>
</gene>
<dbReference type="HAMAP" id="MF_01369_A">
    <property type="entry name" value="Ribosomal_uL23_A"/>
    <property type="match status" value="1"/>
</dbReference>
<dbReference type="AlphaFoldDB" id="A0A2R7Y6P4"/>
<dbReference type="SUPFAM" id="SSF54189">
    <property type="entry name" value="Ribosomal proteins S24e, L23 and L15e"/>
    <property type="match status" value="1"/>
</dbReference>
<evidence type="ECO:0000256" key="3">
    <source>
        <dbReference type="ARBA" id="ARBA00022884"/>
    </source>
</evidence>
<dbReference type="Pfam" id="PF00276">
    <property type="entry name" value="Ribosomal_L23"/>
    <property type="match status" value="1"/>
</dbReference>
<comment type="caution">
    <text evidence="8">The sequence shown here is derived from an EMBL/GenBank/DDBJ whole genome shotgun (WGS) entry which is preliminary data.</text>
</comment>
<evidence type="ECO:0000256" key="5">
    <source>
        <dbReference type="ARBA" id="ARBA00023274"/>
    </source>
</evidence>
<comment type="subunit">
    <text evidence="6">Part of the 50S ribosomal subunit. Contacts protein L29.</text>
</comment>
<evidence type="ECO:0000256" key="4">
    <source>
        <dbReference type="ARBA" id="ARBA00022980"/>
    </source>
</evidence>
<dbReference type="InterPro" id="IPR019985">
    <property type="entry name" value="Ribosomal_uL23"/>
</dbReference>
<keyword evidence="2 6" id="KW-0699">rRNA-binding</keyword>
<dbReference type="NCBIfam" id="TIGR03636">
    <property type="entry name" value="uL23_arch"/>
    <property type="match status" value="1"/>
</dbReference>
<proteinExistence type="inferred from homology"/>
<keyword evidence="3 6" id="KW-0694">RNA-binding</keyword>
<evidence type="ECO:0000256" key="6">
    <source>
        <dbReference type="HAMAP-Rule" id="MF_01369"/>
    </source>
</evidence>
<dbReference type="PROSITE" id="PS00050">
    <property type="entry name" value="RIBOSOMAL_L23"/>
    <property type="match status" value="1"/>
</dbReference>
<dbReference type="FunFam" id="3.30.70.330:FF:000532">
    <property type="entry name" value="50S ribosomal protein L23"/>
    <property type="match status" value="1"/>
</dbReference>
<reference evidence="8 9" key="1">
    <citation type="journal article" date="2018" name="Syst. Appl. Microbiol.">
        <title>A new symbiotic nanoarchaeote (Candidatus Nanoclepta minutus) and its host (Zestosphaera tikiterensis gen. nov., sp. nov.) from a New Zealand hot spring.</title>
        <authorList>
            <person name="St John E."/>
            <person name="Liu Y."/>
            <person name="Podar M."/>
            <person name="Stott M.B."/>
            <person name="Meneghin J."/>
            <person name="Chen Z."/>
            <person name="Lagutin K."/>
            <person name="Mitchell K."/>
            <person name="Reysenbach A.L."/>
        </authorList>
    </citation>
    <scope>NUCLEOTIDE SEQUENCE [LARGE SCALE GENOMIC DNA]</scope>
    <source>
        <strain evidence="8">NZ3</strain>
    </source>
</reference>
<dbReference type="EMBL" id="NBVN01000002">
    <property type="protein sequence ID" value="PUA33210.1"/>
    <property type="molecule type" value="Genomic_DNA"/>
</dbReference>
<dbReference type="Proteomes" id="UP000244093">
    <property type="component" value="Unassembled WGS sequence"/>
</dbReference>
<keyword evidence="5 6" id="KW-0687">Ribonucleoprotein</keyword>